<evidence type="ECO:0000313" key="5">
    <source>
        <dbReference type="EMBL" id="CBX81470.1"/>
    </source>
</evidence>
<accession>E5B7L5</accession>
<evidence type="ECO:0000256" key="2">
    <source>
        <dbReference type="ARBA" id="ARBA00023125"/>
    </source>
</evidence>
<dbReference type="SMART" id="SM00895">
    <property type="entry name" value="FCD"/>
    <property type="match status" value="1"/>
</dbReference>
<sequence>MFVKNKGATVTRMSDDELAQLFEMRILLEVRLLELAIPNMQMADFLHIEEVGNKYISDPNIMNWSALNWDFHLALYRAANRPLIVDSVKMINQKLERYLRMQLSLSNGKEKSDREHAEIISLCRQKNILGAVDLLKKHIYGVCQSLLDNLHVKSREKGFDIMR</sequence>
<name>E5B7L5_ERWAM</name>
<organism evidence="5">
    <name type="scientific">Erwinia amylovora ATCC BAA-2158</name>
    <dbReference type="NCBI Taxonomy" id="889211"/>
    <lineage>
        <taxon>Bacteria</taxon>
        <taxon>Pseudomonadati</taxon>
        <taxon>Pseudomonadota</taxon>
        <taxon>Gammaproteobacteria</taxon>
        <taxon>Enterobacterales</taxon>
        <taxon>Erwiniaceae</taxon>
        <taxon>Erwinia</taxon>
    </lineage>
</organism>
<feature type="domain" description="GntR C-terminal" evidence="4">
    <location>
        <begin position="20"/>
        <end position="141"/>
    </location>
</feature>
<gene>
    <name evidence="5" type="ORF">EAIL5_2650</name>
</gene>
<dbReference type="SUPFAM" id="SSF48008">
    <property type="entry name" value="GntR ligand-binding domain-like"/>
    <property type="match status" value="1"/>
</dbReference>
<dbReference type="AlphaFoldDB" id="E5B7L5"/>
<dbReference type="Gene3D" id="1.20.120.530">
    <property type="entry name" value="GntR ligand-binding domain-like"/>
    <property type="match status" value="1"/>
</dbReference>
<dbReference type="EMBL" id="FR719194">
    <property type="protein sequence ID" value="CBX81470.1"/>
    <property type="molecule type" value="Genomic_DNA"/>
</dbReference>
<proteinExistence type="predicted"/>
<evidence type="ECO:0000256" key="3">
    <source>
        <dbReference type="ARBA" id="ARBA00023163"/>
    </source>
</evidence>
<dbReference type="PANTHER" id="PTHR43537:SF41">
    <property type="entry name" value="TRANSCRIPTIONAL REGULATORY PROTEIN"/>
    <property type="match status" value="1"/>
</dbReference>
<protein>
    <submittedName>
        <fullName evidence="5">Uncharacterized HTH-type transcriptional regulator ydfH</fullName>
    </submittedName>
</protein>
<dbReference type="PANTHER" id="PTHR43537">
    <property type="entry name" value="TRANSCRIPTIONAL REGULATOR, GNTR FAMILY"/>
    <property type="match status" value="1"/>
</dbReference>
<dbReference type="InterPro" id="IPR011711">
    <property type="entry name" value="GntR_C"/>
</dbReference>
<evidence type="ECO:0000259" key="4">
    <source>
        <dbReference type="SMART" id="SM00895"/>
    </source>
</evidence>
<keyword evidence="3" id="KW-0804">Transcription</keyword>
<reference evidence="5" key="1">
    <citation type="journal article" date="2011" name="J. Bacteriol.">
        <title>Genome Sequence of an Erwinia amylovora Strain with Pathogenicity Restricted to Rubus Plants.</title>
        <authorList>
            <person name="Powney R."/>
            <person name="Smits T.H."/>
            <person name="Sawbridge T."/>
            <person name="Frey B."/>
            <person name="Blom J."/>
            <person name="Frey J.E."/>
            <person name="Plummer K.M."/>
            <person name="Beer S.V."/>
            <person name="Luck J."/>
            <person name="Duffy B."/>
            <person name="Rodoni B."/>
        </authorList>
    </citation>
    <scope>NUCLEOTIDE SEQUENCE</scope>
    <source>
        <strain evidence="5">ATCC BAA-2158</strain>
    </source>
</reference>
<keyword evidence="1" id="KW-0805">Transcription regulation</keyword>
<dbReference type="Pfam" id="PF07729">
    <property type="entry name" value="FCD"/>
    <property type="match status" value="1"/>
</dbReference>
<dbReference type="GO" id="GO:0003677">
    <property type="term" value="F:DNA binding"/>
    <property type="evidence" value="ECO:0007669"/>
    <property type="project" value="UniProtKB-KW"/>
</dbReference>
<keyword evidence="2" id="KW-0238">DNA-binding</keyword>
<dbReference type="InterPro" id="IPR008920">
    <property type="entry name" value="TF_FadR/GntR_C"/>
</dbReference>
<evidence type="ECO:0000256" key="1">
    <source>
        <dbReference type="ARBA" id="ARBA00023015"/>
    </source>
</evidence>